<dbReference type="EMBL" id="JAIBCX010000060">
    <property type="protein sequence ID" value="MCJ8355192.1"/>
    <property type="molecule type" value="Genomic_DNA"/>
</dbReference>
<evidence type="ECO:0000313" key="8">
    <source>
        <dbReference type="Proteomes" id="UP000319478"/>
    </source>
</evidence>
<evidence type="ECO:0000256" key="3">
    <source>
        <dbReference type="RuleBase" id="RU003476"/>
    </source>
</evidence>
<dbReference type="AlphaFoldDB" id="A0AAW5EWR1"/>
<evidence type="ECO:0000256" key="2">
    <source>
        <dbReference type="ARBA" id="ARBA00022801"/>
    </source>
</evidence>
<dbReference type="Proteomes" id="UP001202887">
    <property type="component" value="Unassembled WGS sequence"/>
</dbReference>
<dbReference type="PRINTS" id="PR00502">
    <property type="entry name" value="NUDIXFAMILY"/>
</dbReference>
<keyword evidence="8" id="KW-1185">Reference proteome</keyword>
<comment type="similarity">
    <text evidence="3">Belongs to the Nudix hydrolase family.</text>
</comment>
<reference evidence="7" key="2">
    <citation type="journal article" date="2021" name="Polymers (Basel)">
        <title>Highly Stretchable Bacterial Cellulose Produced by Komagataeibacter hansenii SI1.</title>
        <authorList>
            <person name="Cielecka I."/>
            <person name="Ryngajllo M."/>
            <person name="Maniukiewicz W."/>
            <person name="Bielecki S."/>
        </authorList>
    </citation>
    <scope>NUCLEOTIDE SEQUENCE</scope>
    <source>
        <strain evidence="7">SI1</strain>
    </source>
</reference>
<dbReference type="Pfam" id="PF00293">
    <property type="entry name" value="NUDIX"/>
    <property type="match status" value="1"/>
</dbReference>
<accession>A0AAW5EWR1</accession>
<dbReference type="InterPro" id="IPR020084">
    <property type="entry name" value="NUDIX_hydrolase_CS"/>
</dbReference>
<dbReference type="PANTHER" id="PTHR43736:SF1">
    <property type="entry name" value="DIHYDRONEOPTERIN TRIPHOSPHATE DIPHOSPHATASE"/>
    <property type="match status" value="1"/>
</dbReference>
<dbReference type="SUPFAM" id="SSF55811">
    <property type="entry name" value="Nudix"/>
    <property type="match status" value="1"/>
</dbReference>
<feature type="region of interest" description="Disordered" evidence="4">
    <location>
        <begin position="149"/>
        <end position="168"/>
    </location>
</feature>
<evidence type="ECO:0000259" key="5">
    <source>
        <dbReference type="PROSITE" id="PS51462"/>
    </source>
</evidence>
<dbReference type="RefSeq" id="WP_003620503.1">
    <property type="nucleotide sequence ID" value="NZ_BJNN01000116.1"/>
</dbReference>
<dbReference type="PANTHER" id="PTHR43736">
    <property type="entry name" value="ADP-RIBOSE PYROPHOSPHATASE"/>
    <property type="match status" value="1"/>
</dbReference>
<name>A0AAW5EWR1_NOVHA</name>
<dbReference type="InterPro" id="IPR015797">
    <property type="entry name" value="NUDIX_hydrolase-like_dom_sf"/>
</dbReference>
<protein>
    <submittedName>
        <fullName evidence="7">NUDIX hydrolase</fullName>
    </submittedName>
</protein>
<reference evidence="7" key="3">
    <citation type="submission" date="2022-03" db="EMBL/GenBank/DDBJ databases">
        <authorList>
            <person name="Ryngajllo M."/>
            <person name="Jacek P."/>
            <person name="Kubiak K."/>
        </authorList>
    </citation>
    <scope>NUCLEOTIDE SEQUENCE</scope>
    <source>
        <strain evidence="7">SI1</strain>
    </source>
</reference>
<feature type="domain" description="Nudix hydrolase" evidence="5">
    <location>
        <begin position="6"/>
        <end position="139"/>
    </location>
</feature>
<proteinExistence type="inferred from homology"/>
<evidence type="ECO:0000256" key="1">
    <source>
        <dbReference type="ARBA" id="ARBA00001946"/>
    </source>
</evidence>
<evidence type="ECO:0000313" key="6">
    <source>
        <dbReference type="EMBL" id="GEC64337.1"/>
    </source>
</evidence>
<dbReference type="Proteomes" id="UP000319478">
    <property type="component" value="Unassembled WGS sequence"/>
</dbReference>
<dbReference type="GO" id="GO:0016787">
    <property type="term" value="F:hydrolase activity"/>
    <property type="evidence" value="ECO:0007669"/>
    <property type="project" value="UniProtKB-KW"/>
</dbReference>
<evidence type="ECO:0000256" key="4">
    <source>
        <dbReference type="SAM" id="MobiDB-lite"/>
    </source>
</evidence>
<dbReference type="EMBL" id="BJNN01000116">
    <property type="protein sequence ID" value="GEC64337.1"/>
    <property type="molecule type" value="Genomic_DNA"/>
</dbReference>
<evidence type="ECO:0000313" key="7">
    <source>
        <dbReference type="EMBL" id="MCJ8355192.1"/>
    </source>
</evidence>
<keyword evidence="2 3" id="KW-0378">Hydrolase</keyword>
<dbReference type="InterPro" id="IPR000086">
    <property type="entry name" value="NUDIX_hydrolase_dom"/>
</dbReference>
<dbReference type="PROSITE" id="PS00893">
    <property type="entry name" value="NUDIX_BOX"/>
    <property type="match status" value="1"/>
</dbReference>
<gene>
    <name evidence="6" type="ORF">GHA01_21860</name>
    <name evidence="7" type="ORF">K1W68_14530</name>
</gene>
<dbReference type="CDD" id="cd04673">
    <property type="entry name" value="NUDIX_ADPRase"/>
    <property type="match status" value="1"/>
</dbReference>
<evidence type="ECO:0000313" key="9">
    <source>
        <dbReference type="Proteomes" id="UP001202887"/>
    </source>
</evidence>
<reference evidence="6 8" key="1">
    <citation type="submission" date="2019-06" db="EMBL/GenBank/DDBJ databases">
        <title>Whole genome shotgun sequence of Komagataeibacter hansenii NBRC 14820.</title>
        <authorList>
            <person name="Hosoyama A."/>
            <person name="Uohara A."/>
            <person name="Ohji S."/>
            <person name="Ichikawa N."/>
        </authorList>
    </citation>
    <scope>NUCLEOTIDE SEQUENCE [LARGE SCALE GENOMIC DNA]</scope>
    <source>
        <strain evidence="6 8">NBRC 14820</strain>
    </source>
</reference>
<organism evidence="7 9">
    <name type="scientific">Novacetimonas hansenii</name>
    <name type="common">Komagataeibacter hansenii</name>
    <dbReference type="NCBI Taxonomy" id="436"/>
    <lineage>
        <taxon>Bacteria</taxon>
        <taxon>Pseudomonadati</taxon>
        <taxon>Pseudomonadota</taxon>
        <taxon>Alphaproteobacteria</taxon>
        <taxon>Acetobacterales</taxon>
        <taxon>Acetobacteraceae</taxon>
        <taxon>Novacetimonas</taxon>
    </lineage>
</organism>
<dbReference type="Gene3D" id="3.90.79.10">
    <property type="entry name" value="Nucleoside Triphosphate Pyrophosphohydrolase"/>
    <property type="match status" value="1"/>
</dbReference>
<sequence length="168" mass="18241">MSGISTISGAVLAVVTRGDRLLLVQRRNPPDRGLWGFPGGRIHAGESFMDAAERELREETGVVTRAEGPLTAFDLIERDATGALRFHYLIVAVKCTDPGTHTLKAGDDACDAGWFDISHVRDNPQLMSNGLLELGQLALSPRGVIPWPHTTQHRGYRQVPATTEGTDT</sequence>
<dbReference type="PROSITE" id="PS51462">
    <property type="entry name" value="NUDIX"/>
    <property type="match status" value="1"/>
</dbReference>
<dbReference type="InterPro" id="IPR020476">
    <property type="entry name" value="Nudix_hydrolase"/>
</dbReference>
<comment type="cofactor">
    <cofactor evidence="1">
        <name>Mg(2+)</name>
        <dbReference type="ChEBI" id="CHEBI:18420"/>
    </cofactor>
</comment>
<dbReference type="GeneID" id="61367114"/>
<comment type="caution">
    <text evidence="7">The sequence shown here is derived from an EMBL/GenBank/DDBJ whole genome shotgun (WGS) entry which is preliminary data.</text>
</comment>